<reference evidence="2" key="2">
    <citation type="submission" date="2014-06" db="EMBL/GenBank/DDBJ databases">
        <authorList>
            <person name="Aslett M."/>
        </authorList>
    </citation>
    <scope>NUCLEOTIDE SEQUENCE</scope>
</reference>
<reference evidence="4" key="3">
    <citation type="submission" date="2020-10" db="UniProtKB">
        <authorList>
            <consortium name="WormBaseParasite"/>
        </authorList>
    </citation>
    <scope>IDENTIFICATION</scope>
</reference>
<feature type="region of interest" description="Disordered" evidence="1">
    <location>
        <begin position="112"/>
        <end position="180"/>
    </location>
</feature>
<evidence type="ECO:0000313" key="2">
    <source>
        <dbReference type="EMBL" id="CDS25091.1"/>
    </source>
</evidence>
<evidence type="ECO:0000313" key="3">
    <source>
        <dbReference type="Proteomes" id="UP000492820"/>
    </source>
</evidence>
<dbReference type="Proteomes" id="UP000492820">
    <property type="component" value="Unassembled WGS sequence"/>
</dbReference>
<sequence length="180" mass="20234">MGRAGDAPTAFRRLDKPKPNGRPAGQPPPPTAGSHLVVWPQSPTPPQPAKPPTVWSQHNSHQWLVDYQYTPARSSTGTPLRLLLTSCNRARQILLSLHPSIHPSIYPLVHQSSSREEEDYHEDMTRPPQTASLTRRGVHDREDAQTARPKDEWHASAPVRHAQHRPQPRIHLPTPPRLPT</sequence>
<evidence type="ECO:0000256" key="1">
    <source>
        <dbReference type="SAM" id="MobiDB-lite"/>
    </source>
</evidence>
<accession>A0A068WYX4</accession>
<proteinExistence type="predicted"/>
<feature type="compositionally biased region" description="Basic and acidic residues" evidence="1">
    <location>
        <begin position="137"/>
        <end position="154"/>
    </location>
</feature>
<dbReference type="WBParaSite" id="EgrG_002059100">
    <property type="protein sequence ID" value="EgrG_002059100"/>
    <property type="gene ID" value="EgrG_002059100"/>
</dbReference>
<feature type="compositionally biased region" description="Pro residues" evidence="1">
    <location>
        <begin position="42"/>
        <end position="51"/>
    </location>
</feature>
<organism evidence="2">
    <name type="scientific">Echinococcus granulosus</name>
    <name type="common">Hydatid tapeworm</name>
    <dbReference type="NCBI Taxonomy" id="6210"/>
    <lineage>
        <taxon>Eukaryota</taxon>
        <taxon>Metazoa</taxon>
        <taxon>Spiralia</taxon>
        <taxon>Lophotrochozoa</taxon>
        <taxon>Platyhelminthes</taxon>
        <taxon>Cestoda</taxon>
        <taxon>Eucestoda</taxon>
        <taxon>Cyclophyllidea</taxon>
        <taxon>Taeniidae</taxon>
        <taxon>Echinococcus</taxon>
        <taxon>Echinococcus granulosus group</taxon>
    </lineage>
</organism>
<feature type="region of interest" description="Disordered" evidence="1">
    <location>
        <begin position="1"/>
        <end position="57"/>
    </location>
</feature>
<dbReference type="AlphaFoldDB" id="A0A068WYX4"/>
<evidence type="ECO:0000313" key="4">
    <source>
        <dbReference type="WBParaSite" id="EgrG_002059100"/>
    </source>
</evidence>
<dbReference type="EMBL" id="LK028716">
    <property type="protein sequence ID" value="CDS25091.1"/>
    <property type="molecule type" value="Genomic_DNA"/>
</dbReference>
<protein>
    <submittedName>
        <fullName evidence="2 4">Uncharacterized protein</fullName>
    </submittedName>
</protein>
<name>A0A068WYX4_ECHGR</name>
<reference evidence="2 3" key="1">
    <citation type="journal article" date="2013" name="Nature">
        <title>The genomes of four tapeworm species reveal adaptations to parasitism.</title>
        <authorList>
            <person name="Tsai I.J."/>
            <person name="Zarowiecki M."/>
            <person name="Holroyd N."/>
            <person name="Garciarrubio A."/>
            <person name="Sanchez-Flores A."/>
            <person name="Brooks K.L."/>
            <person name="Tracey A."/>
            <person name="Bobes R.J."/>
            <person name="Fragoso G."/>
            <person name="Sciutto E."/>
            <person name="Aslett M."/>
            <person name="Beasley H."/>
            <person name="Bennett H.M."/>
            <person name="Cai J."/>
            <person name="Camicia F."/>
            <person name="Clark R."/>
            <person name="Cucher M."/>
            <person name="De Silva N."/>
            <person name="Day T.A."/>
            <person name="Deplazes P."/>
            <person name="Estrada K."/>
            <person name="Fernandez C."/>
            <person name="Holland P.W."/>
            <person name="Hou J."/>
            <person name="Hu S."/>
            <person name="Huckvale T."/>
            <person name="Hung S.S."/>
            <person name="Kamenetzky L."/>
            <person name="Keane J.A."/>
            <person name="Kiss F."/>
            <person name="Koziol U."/>
            <person name="Lambert O."/>
            <person name="Liu K."/>
            <person name="Luo X."/>
            <person name="Luo Y."/>
            <person name="Macchiaroli N."/>
            <person name="Nichol S."/>
            <person name="Paps J."/>
            <person name="Parkinson J."/>
            <person name="Pouchkina-Stantcheva N."/>
            <person name="Riddiford N."/>
            <person name="Rosenzvit M."/>
            <person name="Salinas G."/>
            <person name="Wasmuth J.D."/>
            <person name="Zamanian M."/>
            <person name="Zheng Y."/>
            <person name="Cai X."/>
            <person name="Soberon X."/>
            <person name="Olson P.D."/>
            <person name="Laclette J.P."/>
            <person name="Brehm K."/>
            <person name="Berriman M."/>
            <person name="Garciarrubio A."/>
            <person name="Bobes R.J."/>
            <person name="Fragoso G."/>
            <person name="Sanchez-Flores A."/>
            <person name="Estrada K."/>
            <person name="Cevallos M.A."/>
            <person name="Morett E."/>
            <person name="Gonzalez V."/>
            <person name="Portillo T."/>
            <person name="Ochoa-Leyva A."/>
            <person name="Jose M.V."/>
            <person name="Sciutto E."/>
            <person name="Landa A."/>
            <person name="Jimenez L."/>
            <person name="Valdes V."/>
            <person name="Carrero J.C."/>
            <person name="Larralde C."/>
            <person name="Morales-Montor J."/>
            <person name="Limon-Lason J."/>
            <person name="Soberon X."/>
            <person name="Laclette J.P."/>
        </authorList>
    </citation>
    <scope>NUCLEOTIDE SEQUENCE [LARGE SCALE GENOMIC DNA]</scope>
</reference>
<gene>
    <name evidence="2" type="ORF">EgrG_002059100</name>
</gene>